<evidence type="ECO:0000313" key="2">
    <source>
        <dbReference type="EMBL" id="KAK3880136.1"/>
    </source>
</evidence>
<keyword evidence="3" id="KW-1185">Reference proteome</keyword>
<comment type="caution">
    <text evidence="2">The sequence shown here is derived from an EMBL/GenBank/DDBJ whole genome shotgun (WGS) entry which is preliminary data.</text>
</comment>
<protein>
    <submittedName>
        <fullName evidence="2">Uncharacterized protein</fullName>
    </submittedName>
</protein>
<gene>
    <name evidence="2" type="ORF">Pcinc_015338</name>
</gene>
<evidence type="ECO:0000256" key="1">
    <source>
        <dbReference type="SAM" id="MobiDB-lite"/>
    </source>
</evidence>
<accession>A0AAE1FUN7</accession>
<sequence length="113" mass="12622">MVYPRGLSKEQILKALEEVSIPSESESETKTYSDDEEPDDPSNNNIVLSCLDSEEEESDTNGAEGIPTCTPAETNRLRNQQVPSGGSQPLEDQAEEQQEESNTQFIPYWRKSV</sequence>
<dbReference type="AlphaFoldDB" id="A0AAE1FUN7"/>
<dbReference type="Proteomes" id="UP001286313">
    <property type="component" value="Unassembled WGS sequence"/>
</dbReference>
<dbReference type="EMBL" id="JAWQEG010001351">
    <property type="protein sequence ID" value="KAK3880136.1"/>
    <property type="molecule type" value="Genomic_DNA"/>
</dbReference>
<evidence type="ECO:0000313" key="3">
    <source>
        <dbReference type="Proteomes" id="UP001286313"/>
    </source>
</evidence>
<organism evidence="2 3">
    <name type="scientific">Petrolisthes cinctipes</name>
    <name type="common">Flat porcelain crab</name>
    <dbReference type="NCBI Taxonomy" id="88211"/>
    <lineage>
        <taxon>Eukaryota</taxon>
        <taxon>Metazoa</taxon>
        <taxon>Ecdysozoa</taxon>
        <taxon>Arthropoda</taxon>
        <taxon>Crustacea</taxon>
        <taxon>Multicrustacea</taxon>
        <taxon>Malacostraca</taxon>
        <taxon>Eumalacostraca</taxon>
        <taxon>Eucarida</taxon>
        <taxon>Decapoda</taxon>
        <taxon>Pleocyemata</taxon>
        <taxon>Anomura</taxon>
        <taxon>Galatheoidea</taxon>
        <taxon>Porcellanidae</taxon>
        <taxon>Petrolisthes</taxon>
    </lineage>
</organism>
<proteinExistence type="predicted"/>
<feature type="region of interest" description="Disordered" evidence="1">
    <location>
        <begin position="16"/>
        <end position="113"/>
    </location>
</feature>
<reference evidence="2" key="1">
    <citation type="submission" date="2023-10" db="EMBL/GenBank/DDBJ databases">
        <title>Genome assemblies of two species of porcelain crab, Petrolisthes cinctipes and Petrolisthes manimaculis (Anomura: Porcellanidae).</title>
        <authorList>
            <person name="Angst P."/>
        </authorList>
    </citation>
    <scope>NUCLEOTIDE SEQUENCE</scope>
    <source>
        <strain evidence="2">PB745_01</strain>
        <tissue evidence="2">Gill</tissue>
    </source>
</reference>
<name>A0AAE1FUN7_PETCI</name>
<feature type="compositionally biased region" description="Polar residues" evidence="1">
    <location>
        <begin position="71"/>
        <end position="87"/>
    </location>
</feature>